<accession>A0A072V412</accession>
<sequence>MNNNTRWSSSLSTYSTIWLWFARPFPNRGFVLCWAVSFCSNHEFLASILNEWVQRKTYICPPTSCNFGMKVVALLLSPSS</sequence>
<organism evidence="1 5">
    <name type="scientific">Medicago truncatula</name>
    <name type="common">Barrel medic</name>
    <name type="synonym">Medicago tribuloides</name>
    <dbReference type="NCBI Taxonomy" id="3880"/>
    <lineage>
        <taxon>Eukaryota</taxon>
        <taxon>Viridiplantae</taxon>
        <taxon>Streptophyta</taxon>
        <taxon>Embryophyta</taxon>
        <taxon>Tracheophyta</taxon>
        <taxon>Spermatophyta</taxon>
        <taxon>Magnoliopsida</taxon>
        <taxon>eudicotyledons</taxon>
        <taxon>Gunneridae</taxon>
        <taxon>Pentapetalae</taxon>
        <taxon>rosids</taxon>
        <taxon>fabids</taxon>
        <taxon>Fabales</taxon>
        <taxon>Fabaceae</taxon>
        <taxon>Papilionoideae</taxon>
        <taxon>50 kb inversion clade</taxon>
        <taxon>NPAAA clade</taxon>
        <taxon>Hologalegina</taxon>
        <taxon>IRL clade</taxon>
        <taxon>Trifolieae</taxon>
        <taxon>Medicago</taxon>
    </lineage>
</organism>
<dbReference type="Proteomes" id="UP000265566">
    <property type="component" value="Chromosome 4"/>
</dbReference>
<reference evidence="4" key="3">
    <citation type="submission" date="2015-04" db="UniProtKB">
        <authorList>
            <consortium name="EnsemblPlants"/>
        </authorList>
    </citation>
    <scope>IDENTIFICATION</scope>
    <source>
        <strain evidence="4">cv. Jemalong A17</strain>
    </source>
</reference>
<reference evidence="1 5" key="2">
    <citation type="journal article" date="2014" name="BMC Genomics">
        <title>An improved genome release (version Mt4.0) for the model legume Medicago truncatula.</title>
        <authorList>
            <person name="Tang H."/>
            <person name="Krishnakumar V."/>
            <person name="Bidwell S."/>
            <person name="Rosen B."/>
            <person name="Chan A."/>
            <person name="Zhou S."/>
            <person name="Gentzbittel L."/>
            <person name="Childs K.L."/>
            <person name="Yandell M."/>
            <person name="Gundlach H."/>
            <person name="Mayer K.F."/>
            <person name="Schwartz D.C."/>
            <person name="Town C.D."/>
        </authorList>
    </citation>
    <scope>GENOME REANNOTATION</scope>
    <source>
        <strain evidence="1">A17</strain>
        <strain evidence="4 5">cv. Jemalong A17</strain>
    </source>
</reference>
<reference evidence="6" key="4">
    <citation type="journal article" date="2018" name="Nat. Plants">
        <title>Whole-genome landscape of Medicago truncatula symbiotic genes.</title>
        <authorList>
            <person name="Pecrix Y."/>
            <person name="Staton S.E."/>
            <person name="Sallet E."/>
            <person name="Lelandais-Briere C."/>
            <person name="Moreau S."/>
            <person name="Carrere S."/>
            <person name="Blein T."/>
            <person name="Jardinaud M.F."/>
            <person name="Latrasse D."/>
            <person name="Zouine M."/>
            <person name="Zahm M."/>
            <person name="Kreplak J."/>
            <person name="Mayjonade B."/>
            <person name="Satge C."/>
            <person name="Perez M."/>
            <person name="Cauet S."/>
            <person name="Marande W."/>
            <person name="Chantry-Darmon C."/>
            <person name="Lopez-Roques C."/>
            <person name="Bouchez O."/>
            <person name="Berard A."/>
            <person name="Debelle F."/>
            <person name="Munos S."/>
            <person name="Bendahmane A."/>
            <person name="Berges H."/>
            <person name="Niebel A."/>
            <person name="Buitink J."/>
            <person name="Frugier F."/>
            <person name="Benhamed M."/>
            <person name="Crespi M."/>
            <person name="Gouzy J."/>
            <person name="Gamas P."/>
        </authorList>
    </citation>
    <scope>NUCLEOTIDE SEQUENCE [LARGE SCALE GENOMIC DNA]</scope>
    <source>
        <strain evidence="6">cv. Jemalong A17</strain>
    </source>
</reference>
<dbReference type="EMBL" id="PSQE01000004">
    <property type="protein sequence ID" value="RHN58307.1"/>
    <property type="molecule type" value="Genomic_DNA"/>
</dbReference>
<dbReference type="AlphaFoldDB" id="A0A072V412"/>
<dbReference type="EMBL" id="PSQE01000003">
    <property type="protein sequence ID" value="RHN65383.1"/>
    <property type="molecule type" value="Genomic_DNA"/>
</dbReference>
<gene>
    <name evidence="1" type="ordered locus">MTR_3g008525</name>
    <name evidence="3" type="ORF">MtrunA17_Chr3g0079301</name>
    <name evidence="2" type="ORF">MtrunA17_Chr4g0001011</name>
</gene>
<dbReference type="Gramene" id="rna20206">
    <property type="protein sequence ID" value="RHN58307.1"/>
    <property type="gene ID" value="gene20206"/>
</dbReference>
<dbReference type="Gramene" id="rna13215">
    <property type="protein sequence ID" value="RHN65383.1"/>
    <property type="gene ID" value="gene13215"/>
</dbReference>
<evidence type="ECO:0000313" key="5">
    <source>
        <dbReference type="Proteomes" id="UP000002051"/>
    </source>
</evidence>
<dbReference type="PaxDb" id="3880-AES86381"/>
<reference evidence="2" key="5">
    <citation type="journal article" date="2018" name="Nat. Plants">
        <title>Whole-genome landscape of Medicago truncatula symbiotic genes.</title>
        <authorList>
            <person name="Pecrix Y."/>
            <person name="Gamas P."/>
            <person name="Carrere S."/>
        </authorList>
    </citation>
    <scope>NUCLEOTIDE SEQUENCE</scope>
    <source>
        <tissue evidence="2">Leaves</tissue>
    </source>
</reference>
<dbReference type="Proteomes" id="UP000265566">
    <property type="component" value="Chromosome 3"/>
</dbReference>
<dbReference type="EMBL" id="CM001219">
    <property type="protein sequence ID" value="KEH32855.1"/>
    <property type="molecule type" value="Genomic_DNA"/>
</dbReference>
<dbReference type="HOGENOM" id="CLU_2593358_0_0_1"/>
<evidence type="ECO:0000313" key="2">
    <source>
        <dbReference type="EMBL" id="RHN58307.1"/>
    </source>
</evidence>
<evidence type="ECO:0000313" key="6">
    <source>
        <dbReference type="Proteomes" id="UP000265566"/>
    </source>
</evidence>
<protein>
    <submittedName>
        <fullName evidence="1 4">Uncharacterized protein</fullName>
    </submittedName>
</protein>
<evidence type="ECO:0000313" key="3">
    <source>
        <dbReference type="EMBL" id="RHN65383.1"/>
    </source>
</evidence>
<name>A0A072V412_MEDTR</name>
<proteinExistence type="predicted"/>
<dbReference type="EnsemblPlants" id="KEH32855">
    <property type="protein sequence ID" value="KEH32855"/>
    <property type="gene ID" value="MTR_3g008525"/>
</dbReference>
<dbReference type="Proteomes" id="UP000002051">
    <property type="component" value="Chromosome 3"/>
</dbReference>
<evidence type="ECO:0000313" key="1">
    <source>
        <dbReference type="EMBL" id="KEH32855.1"/>
    </source>
</evidence>
<evidence type="ECO:0000313" key="4">
    <source>
        <dbReference type="EnsemblPlants" id="KEH32855"/>
    </source>
</evidence>
<keyword evidence="5" id="KW-1185">Reference proteome</keyword>
<reference evidence="1 5" key="1">
    <citation type="journal article" date="2011" name="Nature">
        <title>The Medicago genome provides insight into the evolution of rhizobial symbioses.</title>
        <authorList>
            <person name="Young N.D."/>
            <person name="Debelle F."/>
            <person name="Oldroyd G.E."/>
            <person name="Geurts R."/>
            <person name="Cannon S.B."/>
            <person name="Udvardi M.K."/>
            <person name="Benedito V.A."/>
            <person name="Mayer K.F."/>
            <person name="Gouzy J."/>
            <person name="Schoof H."/>
            <person name="Van de Peer Y."/>
            <person name="Proost S."/>
            <person name="Cook D.R."/>
            <person name="Meyers B.C."/>
            <person name="Spannagl M."/>
            <person name="Cheung F."/>
            <person name="De Mita S."/>
            <person name="Krishnakumar V."/>
            <person name="Gundlach H."/>
            <person name="Zhou S."/>
            <person name="Mudge J."/>
            <person name="Bharti A.K."/>
            <person name="Murray J.D."/>
            <person name="Naoumkina M.A."/>
            <person name="Rosen B."/>
            <person name="Silverstein K.A."/>
            <person name="Tang H."/>
            <person name="Rombauts S."/>
            <person name="Zhao P.X."/>
            <person name="Zhou P."/>
            <person name="Barbe V."/>
            <person name="Bardou P."/>
            <person name="Bechner M."/>
            <person name="Bellec A."/>
            <person name="Berger A."/>
            <person name="Berges H."/>
            <person name="Bidwell S."/>
            <person name="Bisseling T."/>
            <person name="Choisne N."/>
            <person name="Couloux A."/>
            <person name="Denny R."/>
            <person name="Deshpande S."/>
            <person name="Dai X."/>
            <person name="Doyle J.J."/>
            <person name="Dudez A.M."/>
            <person name="Farmer A.D."/>
            <person name="Fouteau S."/>
            <person name="Franken C."/>
            <person name="Gibelin C."/>
            <person name="Gish J."/>
            <person name="Goldstein S."/>
            <person name="Gonzalez A.J."/>
            <person name="Green P.J."/>
            <person name="Hallab A."/>
            <person name="Hartog M."/>
            <person name="Hua A."/>
            <person name="Humphray S.J."/>
            <person name="Jeong D.H."/>
            <person name="Jing Y."/>
            <person name="Jocker A."/>
            <person name="Kenton S.M."/>
            <person name="Kim D.J."/>
            <person name="Klee K."/>
            <person name="Lai H."/>
            <person name="Lang C."/>
            <person name="Lin S."/>
            <person name="Macmil S.L."/>
            <person name="Magdelenat G."/>
            <person name="Matthews L."/>
            <person name="McCorrison J."/>
            <person name="Monaghan E.L."/>
            <person name="Mun J.H."/>
            <person name="Najar F.Z."/>
            <person name="Nicholson C."/>
            <person name="Noirot C."/>
            <person name="O'Bleness M."/>
            <person name="Paule C.R."/>
            <person name="Poulain J."/>
            <person name="Prion F."/>
            <person name="Qin B."/>
            <person name="Qu C."/>
            <person name="Retzel E.F."/>
            <person name="Riddle C."/>
            <person name="Sallet E."/>
            <person name="Samain S."/>
            <person name="Samson N."/>
            <person name="Sanders I."/>
            <person name="Saurat O."/>
            <person name="Scarpelli C."/>
            <person name="Schiex T."/>
            <person name="Segurens B."/>
            <person name="Severin A.J."/>
            <person name="Sherrier D.J."/>
            <person name="Shi R."/>
            <person name="Sims S."/>
            <person name="Singer S.R."/>
            <person name="Sinharoy S."/>
            <person name="Sterck L."/>
            <person name="Viollet A."/>
            <person name="Wang B.B."/>
            <person name="Wang K."/>
            <person name="Wang M."/>
            <person name="Wang X."/>
            <person name="Warfsmann J."/>
            <person name="Weissenbach J."/>
            <person name="White D.D."/>
            <person name="White J.D."/>
            <person name="Wiley G.B."/>
            <person name="Wincker P."/>
            <person name="Xing Y."/>
            <person name="Yang L."/>
            <person name="Yao Z."/>
            <person name="Ying F."/>
            <person name="Zhai J."/>
            <person name="Zhou L."/>
            <person name="Zuber A."/>
            <person name="Denarie J."/>
            <person name="Dixon R.A."/>
            <person name="May G.D."/>
            <person name="Schwartz D.C."/>
            <person name="Rogers J."/>
            <person name="Quetier F."/>
            <person name="Town C.D."/>
            <person name="Roe B.A."/>
        </authorList>
    </citation>
    <scope>NUCLEOTIDE SEQUENCE [LARGE SCALE GENOMIC DNA]</scope>
    <source>
        <strain evidence="1">A17</strain>
        <strain evidence="4 5">cv. Jemalong A17</strain>
    </source>
</reference>